<evidence type="ECO:0000259" key="4">
    <source>
        <dbReference type="Pfam" id="PF01301"/>
    </source>
</evidence>
<dbReference type="EC" id="3.2.1.23" evidence="3"/>
<evidence type="ECO:0000256" key="1">
    <source>
        <dbReference type="ARBA" id="ARBA00001412"/>
    </source>
</evidence>
<accession>A0A7J7M655</accession>
<dbReference type="GO" id="GO:0004565">
    <property type="term" value="F:beta-galactosidase activity"/>
    <property type="evidence" value="ECO:0007669"/>
    <property type="project" value="UniProtKB-EC"/>
</dbReference>
<proteinExistence type="inferred from homology"/>
<dbReference type="InterPro" id="IPR001944">
    <property type="entry name" value="Glycoside_Hdrlase_35"/>
</dbReference>
<evidence type="ECO:0000313" key="6">
    <source>
        <dbReference type="Proteomes" id="UP000541444"/>
    </source>
</evidence>
<protein>
    <recommendedName>
        <fullName evidence="3">beta-galactosidase</fullName>
        <ecNumber evidence="3">3.2.1.23</ecNumber>
    </recommendedName>
</protein>
<dbReference type="OrthoDB" id="1657402at2759"/>
<evidence type="ECO:0000256" key="3">
    <source>
        <dbReference type="ARBA" id="ARBA00012756"/>
    </source>
</evidence>
<dbReference type="Proteomes" id="UP000541444">
    <property type="component" value="Unassembled WGS sequence"/>
</dbReference>
<dbReference type="InterPro" id="IPR031330">
    <property type="entry name" value="Gly_Hdrlase_35_cat"/>
</dbReference>
<dbReference type="SUPFAM" id="SSF51445">
    <property type="entry name" value="(Trans)glycosidases"/>
    <property type="match status" value="1"/>
</dbReference>
<comment type="similarity">
    <text evidence="2">Belongs to the glycosyl hydrolase 35 family.</text>
</comment>
<dbReference type="PANTHER" id="PTHR23421">
    <property type="entry name" value="BETA-GALACTOSIDASE RELATED"/>
    <property type="match status" value="1"/>
</dbReference>
<feature type="domain" description="Glycoside hydrolase 35 catalytic" evidence="4">
    <location>
        <begin position="3"/>
        <end position="161"/>
    </location>
</feature>
<evidence type="ECO:0000256" key="2">
    <source>
        <dbReference type="ARBA" id="ARBA00009809"/>
    </source>
</evidence>
<dbReference type="Pfam" id="PF01301">
    <property type="entry name" value="Glyco_hydro_35"/>
    <property type="match status" value="1"/>
</dbReference>
<name>A0A7J7M655_9MAGN</name>
<evidence type="ECO:0000313" key="5">
    <source>
        <dbReference type="EMBL" id="KAF6150343.1"/>
    </source>
</evidence>
<dbReference type="GO" id="GO:0005975">
    <property type="term" value="P:carbohydrate metabolic process"/>
    <property type="evidence" value="ECO:0007669"/>
    <property type="project" value="InterPro"/>
</dbReference>
<organism evidence="5 6">
    <name type="scientific">Kingdonia uniflora</name>
    <dbReference type="NCBI Taxonomy" id="39325"/>
    <lineage>
        <taxon>Eukaryota</taxon>
        <taxon>Viridiplantae</taxon>
        <taxon>Streptophyta</taxon>
        <taxon>Embryophyta</taxon>
        <taxon>Tracheophyta</taxon>
        <taxon>Spermatophyta</taxon>
        <taxon>Magnoliopsida</taxon>
        <taxon>Ranunculales</taxon>
        <taxon>Circaeasteraceae</taxon>
        <taxon>Kingdonia</taxon>
    </lineage>
</organism>
<dbReference type="EMBL" id="JACGCM010001747">
    <property type="protein sequence ID" value="KAF6150343.1"/>
    <property type="molecule type" value="Genomic_DNA"/>
</dbReference>
<keyword evidence="6" id="KW-1185">Reference proteome</keyword>
<dbReference type="AlphaFoldDB" id="A0A7J7M655"/>
<dbReference type="InterPro" id="IPR017853">
    <property type="entry name" value="GH"/>
</dbReference>
<dbReference type="Gene3D" id="3.20.20.80">
    <property type="entry name" value="Glycosidases"/>
    <property type="match status" value="1"/>
</dbReference>
<gene>
    <name evidence="5" type="ORF">GIB67_034042</name>
</gene>
<reference evidence="5 6" key="1">
    <citation type="journal article" date="2020" name="IScience">
        <title>Genome Sequencing of the Endangered Kingdonia uniflora (Circaeasteraceae, Ranunculales) Reveals Potential Mechanisms of Evolutionary Specialization.</title>
        <authorList>
            <person name="Sun Y."/>
            <person name="Deng T."/>
            <person name="Zhang A."/>
            <person name="Moore M.J."/>
            <person name="Landis J.B."/>
            <person name="Lin N."/>
            <person name="Zhang H."/>
            <person name="Zhang X."/>
            <person name="Huang J."/>
            <person name="Zhang X."/>
            <person name="Sun H."/>
            <person name="Wang H."/>
        </authorList>
    </citation>
    <scope>NUCLEOTIDE SEQUENCE [LARGE SCALE GENOMIC DNA]</scope>
    <source>
        <strain evidence="5">TB1705</strain>
        <tissue evidence="5">Leaf</tissue>
    </source>
</reference>
<comment type="caution">
    <text evidence="5">The sequence shown here is derived from an EMBL/GenBank/DDBJ whole genome shotgun (WGS) entry which is preliminary data.</text>
</comment>
<sequence length="234" mass="26896">MKRVPRINFRTDNEPFKVAIKGFTTKIVHMMKAEGLFETQGGSIIMSQNELGPLENLYGNPGREYTKWAADLAVYFGTGVPWIMCKQDDTPNPIINTRNGFYCDYFSPNKIYKPKMWTEAWTDRFTAFGGTVPRRLVEDLAFSVARFIQKGGSFINYYMAHVFNYHAGGCAAFLMNSNSKYYATVNFRSMHYNLPPWSISILLDCKNTVFNTARVRSFFLSSLLCMFPPFYVEV</sequence>
<comment type="catalytic activity">
    <reaction evidence="1">
        <text>Hydrolysis of terminal non-reducing beta-D-galactose residues in beta-D-galactosides.</text>
        <dbReference type="EC" id="3.2.1.23"/>
    </reaction>
</comment>